<dbReference type="OrthoDB" id="2151789at2759"/>
<dbReference type="AlphaFoldDB" id="A0A9N9LYE8"/>
<gene>
    <name evidence="1" type="ORF">HYALB_00012937</name>
</gene>
<organism evidence="1 2">
    <name type="scientific">Hymenoscyphus albidus</name>
    <dbReference type="NCBI Taxonomy" id="595503"/>
    <lineage>
        <taxon>Eukaryota</taxon>
        <taxon>Fungi</taxon>
        <taxon>Dikarya</taxon>
        <taxon>Ascomycota</taxon>
        <taxon>Pezizomycotina</taxon>
        <taxon>Leotiomycetes</taxon>
        <taxon>Helotiales</taxon>
        <taxon>Helotiaceae</taxon>
        <taxon>Hymenoscyphus</taxon>
    </lineage>
</organism>
<evidence type="ECO:0000313" key="2">
    <source>
        <dbReference type="Proteomes" id="UP000701801"/>
    </source>
</evidence>
<accession>A0A9N9LYE8</accession>
<dbReference type="EMBL" id="CAJVRM010000412">
    <property type="protein sequence ID" value="CAG8980739.1"/>
    <property type="molecule type" value="Genomic_DNA"/>
</dbReference>
<dbReference type="Proteomes" id="UP000701801">
    <property type="component" value="Unassembled WGS sequence"/>
</dbReference>
<name>A0A9N9LYE8_9HELO</name>
<comment type="caution">
    <text evidence="1">The sequence shown here is derived from an EMBL/GenBank/DDBJ whole genome shotgun (WGS) entry which is preliminary data.</text>
</comment>
<proteinExistence type="predicted"/>
<protein>
    <submittedName>
        <fullName evidence="1">Uncharacterized protein</fullName>
    </submittedName>
</protein>
<sequence length="235" mass="26400">MSDYHSRHTRLQLAPYKLDFSLGSLKRVAANVAVKALCLIGRSTTLPELLEVLVDTSTKEKPFLHLYIGFGHMPKLGALLAAACIVHSEPVVKSPEFQEFGTINHAYSSVQVGNLASASREVTTFNVPGGRFIYAPFMLISLSPQWKHAADGLRVHNAYSTFMERSINLTKDMDLFHPFIYQNYANVSQDVFGGYGEHNRARQLEIQGKYDPERVFANLTHVWLTKQILLHAILL</sequence>
<reference evidence="1" key="1">
    <citation type="submission" date="2021-07" db="EMBL/GenBank/DDBJ databases">
        <authorList>
            <person name="Durling M."/>
        </authorList>
    </citation>
    <scope>NUCLEOTIDE SEQUENCE</scope>
</reference>
<keyword evidence="2" id="KW-1185">Reference proteome</keyword>
<evidence type="ECO:0000313" key="1">
    <source>
        <dbReference type="EMBL" id="CAG8980739.1"/>
    </source>
</evidence>